<evidence type="ECO:0000313" key="1">
    <source>
        <dbReference type="EMBL" id="MBL0406459.1"/>
    </source>
</evidence>
<sequence>MDVAGSHWTYEAVQALISLAREGAPVSVISLKLKRSVTEVRAKLNDLGVTPAAEV</sequence>
<keyword evidence="2" id="KW-1185">Reference proteome</keyword>
<dbReference type="EMBL" id="JAEQMY010000041">
    <property type="protein sequence ID" value="MBL0406459.1"/>
    <property type="molecule type" value="Genomic_DNA"/>
</dbReference>
<protein>
    <submittedName>
        <fullName evidence="1">Uncharacterized protein</fullName>
    </submittedName>
</protein>
<gene>
    <name evidence="1" type="ORF">JKG68_21100</name>
</gene>
<accession>A0A936ZGB6</accession>
<dbReference type="RefSeq" id="WP_202063328.1">
    <property type="nucleotide sequence ID" value="NZ_JAEQMY010000041.1"/>
</dbReference>
<dbReference type="AlphaFoldDB" id="A0A936ZGB6"/>
<reference evidence="1" key="1">
    <citation type="submission" date="2021-01" db="EMBL/GenBank/DDBJ databases">
        <title>Microvirga sp.</title>
        <authorList>
            <person name="Kim M.K."/>
        </authorList>
    </citation>
    <scope>NUCLEOTIDE SEQUENCE</scope>
    <source>
        <strain evidence="1">5420S-16</strain>
    </source>
</reference>
<organism evidence="1 2">
    <name type="scientific">Microvirga aerilata</name>
    <dbReference type="NCBI Taxonomy" id="670292"/>
    <lineage>
        <taxon>Bacteria</taxon>
        <taxon>Pseudomonadati</taxon>
        <taxon>Pseudomonadota</taxon>
        <taxon>Alphaproteobacteria</taxon>
        <taxon>Hyphomicrobiales</taxon>
        <taxon>Methylobacteriaceae</taxon>
        <taxon>Microvirga</taxon>
    </lineage>
</organism>
<name>A0A936ZGB6_9HYPH</name>
<proteinExistence type="predicted"/>
<dbReference type="Proteomes" id="UP000605848">
    <property type="component" value="Unassembled WGS sequence"/>
</dbReference>
<evidence type="ECO:0000313" key="2">
    <source>
        <dbReference type="Proteomes" id="UP000605848"/>
    </source>
</evidence>
<comment type="caution">
    <text evidence="1">The sequence shown here is derived from an EMBL/GenBank/DDBJ whole genome shotgun (WGS) entry which is preliminary data.</text>
</comment>